<dbReference type="GO" id="GO:0016491">
    <property type="term" value="F:oxidoreductase activity"/>
    <property type="evidence" value="ECO:0007669"/>
    <property type="project" value="UniProtKB-KW"/>
</dbReference>
<dbReference type="EMBL" id="CP042908">
    <property type="protein sequence ID" value="QIB90935.1"/>
    <property type="molecule type" value="Genomic_DNA"/>
</dbReference>
<organism evidence="5 7">
    <name type="scientific">Methanosarcina mazei</name>
    <name type="common">Methanosarcina frisia</name>
    <dbReference type="NCBI Taxonomy" id="2209"/>
    <lineage>
        <taxon>Archaea</taxon>
        <taxon>Methanobacteriati</taxon>
        <taxon>Methanobacteriota</taxon>
        <taxon>Stenosarchaea group</taxon>
        <taxon>Methanomicrobia</taxon>
        <taxon>Methanosarcinales</taxon>
        <taxon>Methanosarcinaceae</taxon>
        <taxon>Methanosarcina</taxon>
    </lineage>
</organism>
<keyword evidence="3" id="KW-0560">Oxidoreductase</keyword>
<dbReference type="CDD" id="cd02150">
    <property type="entry name" value="nitroreductase"/>
    <property type="match status" value="1"/>
</dbReference>
<feature type="domain" description="Nitroreductase" evidence="4">
    <location>
        <begin position="12"/>
        <end position="66"/>
    </location>
</feature>
<dbReference type="Proteomes" id="UP000300067">
    <property type="component" value="Chromosome"/>
</dbReference>
<protein>
    <submittedName>
        <fullName evidence="5">Nitroreductase family protein</fullName>
    </submittedName>
</protein>
<dbReference type="Proteomes" id="UP000467371">
    <property type="component" value="Chromosome"/>
</dbReference>
<name>A0A4P8QWR2_METMZ</name>
<dbReference type="Pfam" id="PF00881">
    <property type="entry name" value="Nitroreductase"/>
    <property type="match status" value="2"/>
</dbReference>
<evidence type="ECO:0000256" key="2">
    <source>
        <dbReference type="ARBA" id="ARBA00022643"/>
    </source>
</evidence>
<dbReference type="OMA" id="PYAKMLK"/>
<dbReference type="InterPro" id="IPR029479">
    <property type="entry name" value="Nitroreductase"/>
</dbReference>
<dbReference type="PANTHER" id="PTHR23026">
    <property type="entry name" value="NADPH NITROREDUCTASE"/>
    <property type="match status" value="1"/>
</dbReference>
<proteinExistence type="predicted"/>
<dbReference type="Gene3D" id="3.40.109.10">
    <property type="entry name" value="NADH Oxidase"/>
    <property type="match status" value="1"/>
</dbReference>
<dbReference type="PANTHER" id="PTHR23026:SF90">
    <property type="entry name" value="IODOTYROSINE DEIODINASE 1"/>
    <property type="match status" value="1"/>
</dbReference>
<gene>
    <name evidence="5" type="ORF">DKM28_08645</name>
    <name evidence="6" type="ORF">FQU78_07595</name>
</gene>
<evidence type="ECO:0000313" key="7">
    <source>
        <dbReference type="Proteomes" id="UP000300067"/>
    </source>
</evidence>
<evidence type="ECO:0000313" key="8">
    <source>
        <dbReference type="Proteomes" id="UP000467371"/>
    </source>
</evidence>
<keyword evidence="2" id="KW-0288">FMN</keyword>
<reference evidence="6 8" key="2">
    <citation type="journal article" date="2020" name="Environ. Microbiol. Rep.">
        <title>Redox cycling of Fe(II) and Fe(III) in magnetite accelerates aceticlastic methanogenesis by Methanosarcina mazei.</title>
        <authorList>
            <person name="Wang H."/>
            <person name="Byrne J.M."/>
            <person name="Liu P."/>
            <person name="Liu J."/>
            <person name="Dong X."/>
            <person name="Lu Y."/>
        </authorList>
    </citation>
    <scope>NUCLEOTIDE SEQUENCE [LARGE SCALE GENOMIC DNA]</scope>
    <source>
        <strain evidence="8">zm-15</strain>
        <strain evidence="6">Zm-15</strain>
    </source>
</reference>
<dbReference type="EMBL" id="CP029709">
    <property type="protein sequence ID" value="QCR16091.1"/>
    <property type="molecule type" value="Genomic_DNA"/>
</dbReference>
<sequence>MGVIFMETMEAILTRRSIRKYLPDPVGRDKIEIILKAGMSAPSAGDEQPWHFIIIDRHDLLEKISEIHPYAKMLKNAPAALLVCADPEAPRFKDFWVQDCSAACENMLLAAHDQGLGAVWIGIYPAEKLVTGIRELLNIPENMIPFSAIAIGYPAEEKSGRSRYEVSRVHDNSW</sequence>
<evidence type="ECO:0000256" key="1">
    <source>
        <dbReference type="ARBA" id="ARBA00022630"/>
    </source>
</evidence>
<keyword evidence="1" id="KW-0285">Flavoprotein</keyword>
<evidence type="ECO:0000313" key="5">
    <source>
        <dbReference type="EMBL" id="QCR16091.1"/>
    </source>
</evidence>
<evidence type="ECO:0000259" key="4">
    <source>
        <dbReference type="Pfam" id="PF00881"/>
    </source>
</evidence>
<dbReference type="SUPFAM" id="SSF55469">
    <property type="entry name" value="FMN-dependent nitroreductase-like"/>
    <property type="match status" value="1"/>
</dbReference>
<dbReference type="InterPro" id="IPR050627">
    <property type="entry name" value="Nitroreductase/BluB"/>
</dbReference>
<feature type="domain" description="Nitroreductase" evidence="4">
    <location>
        <begin position="70"/>
        <end position="153"/>
    </location>
</feature>
<dbReference type="OrthoDB" id="105365at2157"/>
<reference evidence="5 7" key="1">
    <citation type="submission" date="2018-05" db="EMBL/GenBank/DDBJ databases">
        <title>Methanosarcina gilichinskyana sp. nov., a novel methanogenic archaeon isolated from Holocene permafrost, North East Russia.</title>
        <authorList>
            <person name="Oshurkova V."/>
            <person name="Meer M."/>
            <person name="Bochkareva O."/>
            <person name="Shcherbakova V."/>
        </authorList>
    </citation>
    <scope>NUCLEOTIDE SEQUENCE [LARGE SCALE GENOMIC DNA]</scope>
    <source>
        <strain evidence="5 7">JL01</strain>
    </source>
</reference>
<evidence type="ECO:0000256" key="3">
    <source>
        <dbReference type="ARBA" id="ARBA00023002"/>
    </source>
</evidence>
<dbReference type="AlphaFoldDB" id="A0A4P8QWR2"/>
<accession>A0A4P8QWR2</accession>
<evidence type="ECO:0000313" key="6">
    <source>
        <dbReference type="EMBL" id="QIB90935.1"/>
    </source>
</evidence>
<dbReference type="InterPro" id="IPR000415">
    <property type="entry name" value="Nitroreductase-like"/>
</dbReference>